<dbReference type="BioCyc" id="ECAT999415-HMP:GTTI-942-MONOMER"/>
<protein>
    <submittedName>
        <fullName evidence="4">Pseudouridine synthase</fullName>
    </submittedName>
</protein>
<dbReference type="GO" id="GO:0001522">
    <property type="term" value="P:pseudouridine synthesis"/>
    <property type="evidence" value="ECO:0007669"/>
    <property type="project" value="InterPro"/>
</dbReference>
<gene>
    <name evidence="4" type="ORF">HMPREF9943_00919</name>
</gene>
<dbReference type="GO" id="GO:0009982">
    <property type="term" value="F:pseudouridine synthase activity"/>
    <property type="evidence" value="ECO:0007669"/>
    <property type="project" value="InterPro"/>
</dbReference>
<dbReference type="OrthoDB" id="9807213at2"/>
<dbReference type="AlphaFoldDB" id="M2P942"/>
<dbReference type="Proteomes" id="UP000011758">
    <property type="component" value="Unassembled WGS sequence"/>
</dbReference>
<evidence type="ECO:0000313" key="4">
    <source>
        <dbReference type="EMBL" id="EMD16877.1"/>
    </source>
</evidence>
<dbReference type="Gene3D" id="3.30.70.580">
    <property type="entry name" value="Pseudouridine synthase I, catalytic domain, N-terminal subdomain"/>
    <property type="match status" value="1"/>
</dbReference>
<dbReference type="EMBL" id="AGEJ01000013">
    <property type="protein sequence ID" value="EMD16877.1"/>
    <property type="molecule type" value="Genomic_DNA"/>
</dbReference>
<dbReference type="GO" id="GO:0003723">
    <property type="term" value="F:RNA binding"/>
    <property type="evidence" value="ECO:0007669"/>
    <property type="project" value="InterPro"/>
</dbReference>
<keyword evidence="5" id="KW-1185">Reference proteome</keyword>
<evidence type="ECO:0000313" key="5">
    <source>
        <dbReference type="Proteomes" id="UP000011758"/>
    </source>
</evidence>
<dbReference type="GO" id="GO:0006364">
    <property type="term" value="P:rRNA processing"/>
    <property type="evidence" value="ECO:0007669"/>
    <property type="project" value="UniProtKB-ARBA"/>
</dbReference>
<dbReference type="Gene3D" id="3.30.70.1560">
    <property type="entry name" value="Alpha-L RNA-binding motif"/>
    <property type="match status" value="1"/>
</dbReference>
<feature type="domain" description="Pseudouridine synthase RsuA/RluA-like" evidence="3">
    <location>
        <begin position="57"/>
        <end position="181"/>
    </location>
</feature>
<evidence type="ECO:0000259" key="3">
    <source>
        <dbReference type="Pfam" id="PF00849"/>
    </source>
</evidence>
<evidence type="ECO:0000256" key="1">
    <source>
        <dbReference type="ARBA" id="ARBA00008348"/>
    </source>
</evidence>
<comment type="caution">
    <text evidence="4">The sequence shown here is derived from an EMBL/GenBank/DDBJ whole genome shotgun (WGS) entry which is preliminary data.</text>
</comment>
<name>M2P942_9FIRM</name>
<dbReference type="PANTHER" id="PTHR47683:SF2">
    <property type="entry name" value="RNA-BINDING S4 DOMAIN-CONTAINING PROTEIN"/>
    <property type="match status" value="1"/>
</dbReference>
<dbReference type="PROSITE" id="PS01149">
    <property type="entry name" value="PSI_RSU"/>
    <property type="match status" value="1"/>
</dbReference>
<dbReference type="InterPro" id="IPR018496">
    <property type="entry name" value="PsdUridine_synth_RsuA/RluB_CS"/>
</dbReference>
<accession>M2P942</accession>
<dbReference type="eggNOG" id="COG1187">
    <property type="taxonomic scope" value="Bacteria"/>
</dbReference>
<dbReference type="InterPro" id="IPR020094">
    <property type="entry name" value="TruA/RsuA/RluB/E/F_N"/>
</dbReference>
<dbReference type="GO" id="GO:0140098">
    <property type="term" value="F:catalytic activity, acting on RNA"/>
    <property type="evidence" value="ECO:0007669"/>
    <property type="project" value="UniProtKB-ARBA"/>
</dbReference>
<dbReference type="Pfam" id="PF00849">
    <property type="entry name" value="PseudoU_synth_2"/>
    <property type="match status" value="1"/>
</dbReference>
<dbReference type="InterPro" id="IPR020103">
    <property type="entry name" value="PsdUridine_synth_cat_dom_sf"/>
</dbReference>
<organism evidence="4 5">
    <name type="scientific">Eggerthia catenaformis OT 569 = DSM 20559</name>
    <dbReference type="NCBI Taxonomy" id="999415"/>
    <lineage>
        <taxon>Bacteria</taxon>
        <taxon>Bacillati</taxon>
        <taxon>Bacillota</taxon>
        <taxon>Erysipelotrichia</taxon>
        <taxon>Erysipelotrichales</taxon>
        <taxon>Coprobacillaceae</taxon>
        <taxon>Eggerthia</taxon>
    </lineage>
</organism>
<evidence type="ECO:0000256" key="2">
    <source>
        <dbReference type="ARBA" id="ARBA00023235"/>
    </source>
</evidence>
<dbReference type="SUPFAM" id="SSF55120">
    <property type="entry name" value="Pseudouridine synthase"/>
    <property type="match status" value="1"/>
</dbReference>
<keyword evidence="2" id="KW-0413">Isomerase</keyword>
<proteinExistence type="inferred from homology"/>
<dbReference type="InterPro" id="IPR050343">
    <property type="entry name" value="RsuA_PseudoU_synthase"/>
</dbReference>
<dbReference type="STRING" id="999415.HMPREF9943_00919"/>
<sequence>MKISEILILNHLGTKKQVRKLIRNGQISSLKEIIREDREAIEQIFYLDRKLDMKPLKYYLINKPLGYLCSHKSKEKCLIDLLPDYHLHYVGRLDRATCGLMIMTNDKKLRKKLMLPEFKITRTYYFECLYELSDGDVNRLNYGVIIDKNVMTYPESLTLYTRKKGTLILREGKYHEIRKIFLSLNNQITYLKRIEYGDILLEDLKEGKYRELHKDEIKHLYDLVNH</sequence>
<dbReference type="InterPro" id="IPR042092">
    <property type="entry name" value="PsdUridine_s_RsuA/RluB/E/F_cat"/>
</dbReference>
<dbReference type="PANTHER" id="PTHR47683">
    <property type="entry name" value="PSEUDOURIDINE SYNTHASE FAMILY PROTEIN-RELATED"/>
    <property type="match status" value="1"/>
</dbReference>
<comment type="similarity">
    <text evidence="1">Belongs to the pseudouridine synthase RsuA family.</text>
</comment>
<dbReference type="RefSeq" id="WP_004802504.1">
    <property type="nucleotide sequence ID" value="NZ_KB446647.1"/>
</dbReference>
<reference evidence="4 5" key="1">
    <citation type="submission" date="2013-02" db="EMBL/GenBank/DDBJ databases">
        <title>The Genome Sequence of Lactobacillus catenaformis F0143.</title>
        <authorList>
            <consortium name="The Broad Institute Genome Sequencing Platform"/>
            <person name="Earl A."/>
            <person name="Ward D."/>
            <person name="Feldgarden M."/>
            <person name="Gevers D."/>
            <person name="Izard J."/>
            <person name="Blanton J.M."/>
            <person name="Mathney J."/>
            <person name="Dewhirst F.E."/>
            <person name="Young S.K."/>
            <person name="Zeng Q."/>
            <person name="Gargeya S."/>
            <person name="Fitzgerald M."/>
            <person name="Haas B."/>
            <person name="Abouelleil A."/>
            <person name="Alvarado L."/>
            <person name="Arachchi H.M."/>
            <person name="Berlin A."/>
            <person name="Chapman S.B."/>
            <person name="Gearin G."/>
            <person name="Goldberg J."/>
            <person name="Griggs A."/>
            <person name="Gujja S."/>
            <person name="Hansen M."/>
            <person name="Heiman D."/>
            <person name="Howarth C."/>
            <person name="Larimer J."/>
            <person name="Lui A."/>
            <person name="MacDonald P.J.P."/>
            <person name="McCowen C."/>
            <person name="Montmayeur A."/>
            <person name="Murphy C."/>
            <person name="Neiman D."/>
            <person name="Pearson M."/>
            <person name="Priest M."/>
            <person name="Roberts A."/>
            <person name="Saif S."/>
            <person name="Shea T."/>
            <person name="Sisk P."/>
            <person name="Stolte C."/>
            <person name="Sykes S."/>
            <person name="Wortman J."/>
            <person name="Nusbaum C."/>
            <person name="Birren B."/>
        </authorList>
    </citation>
    <scope>NUCLEOTIDE SEQUENCE [LARGE SCALE GENOMIC DNA]</scope>
    <source>
        <strain evidence="4 5">OT 569</strain>
    </source>
</reference>
<dbReference type="InterPro" id="IPR006145">
    <property type="entry name" value="PsdUridine_synth_RsuA/RluA"/>
</dbReference>